<feature type="region of interest" description="Disordered" evidence="3">
    <location>
        <begin position="1279"/>
        <end position="1328"/>
    </location>
</feature>
<protein>
    <recommendedName>
        <fullName evidence="8">Helicase and polymerase-containing protein TEBICHI</fullName>
    </recommendedName>
</protein>
<dbReference type="SMART" id="SM00487">
    <property type="entry name" value="DEXDc"/>
    <property type="match status" value="1"/>
</dbReference>
<dbReference type="Pfam" id="PF21099">
    <property type="entry name" value="POLQ_helical"/>
    <property type="match status" value="1"/>
</dbReference>
<gene>
    <name evidence="6" type="ORF">TIFTF001_009134</name>
</gene>
<dbReference type="InterPro" id="IPR048960">
    <property type="entry name" value="POLQ-like_helical"/>
</dbReference>
<dbReference type="InterPro" id="IPR057220">
    <property type="entry name" value="DUF7898"/>
</dbReference>
<dbReference type="GO" id="GO:0003887">
    <property type="term" value="F:DNA-directed DNA polymerase activity"/>
    <property type="evidence" value="ECO:0007669"/>
    <property type="project" value="InterPro"/>
</dbReference>
<dbReference type="CDD" id="cd18795">
    <property type="entry name" value="SF2_C_Ski2"/>
    <property type="match status" value="1"/>
</dbReference>
<feature type="compositionally biased region" description="Low complexity" evidence="3">
    <location>
        <begin position="1290"/>
        <end position="1304"/>
    </location>
</feature>
<keyword evidence="1" id="KW-0547">Nucleotide-binding</keyword>
<dbReference type="FunFam" id="1.20.1060.10:FF:000003">
    <property type="entry name" value="Helicase and polymerase-containing protein TEBICHI"/>
    <property type="match status" value="1"/>
</dbReference>
<dbReference type="InterPro" id="IPR027417">
    <property type="entry name" value="P-loop_NTPase"/>
</dbReference>
<dbReference type="InterPro" id="IPR011545">
    <property type="entry name" value="DEAD/DEAH_box_helicase_dom"/>
</dbReference>
<dbReference type="GO" id="GO:0006261">
    <property type="term" value="P:DNA-templated DNA replication"/>
    <property type="evidence" value="ECO:0007669"/>
    <property type="project" value="InterPro"/>
</dbReference>
<dbReference type="GO" id="GO:0003677">
    <property type="term" value="F:DNA binding"/>
    <property type="evidence" value="ECO:0007669"/>
    <property type="project" value="InterPro"/>
</dbReference>
<feature type="compositionally biased region" description="Basic and acidic residues" evidence="3">
    <location>
        <begin position="18"/>
        <end position="28"/>
    </location>
</feature>
<dbReference type="Gene3D" id="3.30.70.370">
    <property type="match status" value="1"/>
</dbReference>
<dbReference type="Gene3D" id="3.40.50.300">
    <property type="entry name" value="P-loop containing nucleotide triphosphate hydrolases"/>
    <property type="match status" value="2"/>
</dbReference>
<dbReference type="Pfam" id="PF20470">
    <property type="entry name" value="HTH_61"/>
    <property type="match status" value="1"/>
</dbReference>
<dbReference type="PROSITE" id="PS51194">
    <property type="entry name" value="HELICASE_CTER"/>
    <property type="match status" value="1"/>
</dbReference>
<dbReference type="FunFam" id="3.40.50.300:FF:000968">
    <property type="entry name" value="Helicase and polymerase-containing protein TEBICHI"/>
    <property type="match status" value="1"/>
</dbReference>
<dbReference type="PANTHER" id="PTHR10133">
    <property type="entry name" value="DNA POLYMERASE I"/>
    <property type="match status" value="1"/>
</dbReference>
<feature type="compositionally biased region" description="Basic and acidic residues" evidence="3">
    <location>
        <begin position="1318"/>
        <end position="1328"/>
    </location>
</feature>
<evidence type="ECO:0008006" key="8">
    <source>
        <dbReference type="Google" id="ProtNLM"/>
    </source>
</evidence>
<comment type="caution">
    <text evidence="6">The sequence shown here is derived from an EMBL/GenBank/DDBJ whole genome shotgun (WGS) entry which is preliminary data.</text>
</comment>
<dbReference type="Gene3D" id="1.20.1060.10">
    <property type="entry name" value="Taq DNA Polymerase, Chain T, domain 4"/>
    <property type="match status" value="1"/>
</dbReference>
<dbReference type="GO" id="GO:0006302">
    <property type="term" value="P:double-strand break repair"/>
    <property type="evidence" value="ECO:0007669"/>
    <property type="project" value="TreeGrafter"/>
</dbReference>
<feature type="domain" description="Helicase C-terminal" evidence="5">
    <location>
        <begin position="731"/>
        <end position="924"/>
    </location>
</feature>
<dbReference type="PANTHER" id="PTHR10133:SF62">
    <property type="entry name" value="DNA POLYMERASE THETA"/>
    <property type="match status" value="1"/>
</dbReference>
<dbReference type="Pfam" id="PF00476">
    <property type="entry name" value="DNA_pol_A"/>
    <property type="match status" value="1"/>
</dbReference>
<dbReference type="PROSITE" id="PS51192">
    <property type="entry name" value="HELICASE_ATP_BIND_1"/>
    <property type="match status" value="1"/>
</dbReference>
<dbReference type="InterPro" id="IPR043502">
    <property type="entry name" value="DNA/RNA_pol_sf"/>
</dbReference>
<dbReference type="InterPro" id="IPR001650">
    <property type="entry name" value="Helicase_C-like"/>
</dbReference>
<dbReference type="InterPro" id="IPR014001">
    <property type="entry name" value="Helicase_ATP-bd"/>
</dbReference>
<dbReference type="Gene3D" id="1.10.3380.20">
    <property type="match status" value="1"/>
</dbReference>
<dbReference type="Gene3D" id="1.10.150.20">
    <property type="entry name" value="5' to 3' exonuclease, C-terminal subdomain"/>
    <property type="match status" value="1"/>
</dbReference>
<dbReference type="Pfam" id="PF00271">
    <property type="entry name" value="Helicase_C"/>
    <property type="match status" value="1"/>
</dbReference>
<dbReference type="CDD" id="cd18026">
    <property type="entry name" value="DEXHc_POLQ-like"/>
    <property type="match status" value="1"/>
</dbReference>
<evidence type="ECO:0000256" key="2">
    <source>
        <dbReference type="ARBA" id="ARBA00022840"/>
    </source>
</evidence>
<dbReference type="FunFam" id="1.10.150.20:FF:000002">
    <property type="entry name" value="DNA polymerase I"/>
    <property type="match status" value="1"/>
</dbReference>
<dbReference type="InterPro" id="IPR002298">
    <property type="entry name" value="DNA_polymerase_A"/>
</dbReference>
<name>A0AA88AGB9_FICCA</name>
<evidence type="ECO:0000259" key="4">
    <source>
        <dbReference type="PROSITE" id="PS51192"/>
    </source>
</evidence>
<dbReference type="SUPFAM" id="SSF52540">
    <property type="entry name" value="P-loop containing nucleoside triphosphate hydrolases"/>
    <property type="match status" value="1"/>
</dbReference>
<feature type="compositionally biased region" description="Basic residues" evidence="3">
    <location>
        <begin position="1"/>
        <end position="10"/>
    </location>
</feature>
<dbReference type="InterPro" id="IPR046931">
    <property type="entry name" value="HTH_61"/>
</dbReference>
<feature type="region of interest" description="Disordered" evidence="3">
    <location>
        <begin position="1"/>
        <end position="37"/>
    </location>
</feature>
<dbReference type="SMART" id="SM00490">
    <property type="entry name" value="HELICc"/>
    <property type="match status" value="1"/>
</dbReference>
<sequence length="2172" mass="239666">MFFTSKKRKALSPGLKPGRNEKDVKTRVEGSPSGKGTLDNFLVTSQDDNITNMCAGRDSLARQDPVKRNLSLEIDGCLNDECKWPSQSQAAETLETQKGTVEGLPQVSGIAVGVQDAANSELKKFATDFLSLYCSEIQSNVHLPSELKVNDHKRQASPLLLETCKKRHCITNQSNLECKNTCYNSNSEDMQSTISQKIEVTIDKDLIALQPTLKKCGNTSNLCLDTTECNTPGSLIVKSFRRETPKSGHGSSIFSPGEAFWHEAIQLVDGLCDPTVHLSTKAAEETGAAESQCHKKNLCSLRIGNRDDKHVESINEGKSLSTFASLGGLLGRHGKDLEERSPIPVRHFDFSSENKNLGGSMVHHGVAGDIKSINREGVPPESGIIISSPRNDNSIIQCRKLDKNKEISGEEETVPTTSLPKRKVDLVGRANESMKYDLPNDGIMTLIGNCESGEATPSSVMPSRDWLVLNSWLPSEICSIYRKKGISKLYPWQVACLQVDGVLERRNLVYCASTSAGKSFVAEILMLRRVLSFGKMALLVLPYVSICAEKAEHLEVLLEPLGKHVRSYYGTQGGGTVPKDTSVAVCTIEKANSLINRLLEEGRLSEVGIIVIDELHMVGDPSRGYLLELMLTKLRYASGEGNSEGSSGESLGTSSGKADSAHGLQIVGMSATMPNVGAVADWLQAALYQTDFRPVPLEEYIKVGNTIYNKKMEVVRTIRKAADLGGKDPDHVVELCNEVVQEGNSVLIFCSSRKGCESTARHVSRFLKSYLVSFQNDETEFGDITSAIAALRKCPAGLDPILEETLPLGVAYHHAGLTVEEREIVETCYRKGLVRVLTATSTLAAGVNLPARRVIFRQPRIGRDFIDGTRYKQMAGRAGRTGIDTKGESVLICKPEEIKRILGLLNEDCPPLHSCLSEDMNGMIHAILEVVAGGIVQTANDIHRYVRCTLLNSTKPFQDVVKSAQESLRWLCHRKFLEWNEDTKLYSTTPLGRASFGSSLSPEESLIVLDDLSRAREGFVLASDLHLVYLVTPINVDVEPNWELYYQRFMELSALDQAHGAPMRMSKSKEKITGLHGKCQNQLGITNNTLLSDEQALRVCKRFYVALILSRLVQEAPVLEVCEAFNVARGMVQALQENAGRFASMVSVFCERLGWHDLEGLVSKFQNRVSFGVRAEIVELTTIPYVKGSRARALYKAGLRTPLSIAEASVSEIVKALFETSSWAQEGSAQRRIQLGAAKKIKNGARKIVLEKAEEARIAAFSAFKSLGLDVPQFSGPPLLAAGNPGGQGATTSSGNDTSNGSFSEESAAKPSEVGTIHSDKVVSESEEKLTRTLGTNVVASEVHAVGIMPHKFGAGDPMLLTEGSDTFQNEIGATGCRSNDASLTQPIQLPKQRDRTMTDNVATDPQIGDKQSNVNSSGFKVAASKKGPVHATNTPGGFDSFLDLWDNASEFYFDVHHNKRSELTSGNHFELHGIAICWENSAVYYVNLPKDLLWSDSNKINCLHLEASGEQNNVLPANHWLELVRRRWNRIRGIMAKRDVRKYTWNLKVQLQALKSPIVSVQKLECKKLAGENTEFEMIDSSFLLLTPIHVSSGIDLCIVAWILWPDEERSSSPNLEKEVKKRLSSEAAAAANQHGRWKNQMRRAAHNGCCRRVAQTRALWSVLWKLVVSEELTEALLDVEIPLVNILADMELWGIGVDMEGCLKARNILGKKLRSLEKEAYKLAGMTFSLNTTADIAHVLYGHLKLPIPEKYNKGKQHPSTDKHCLDCLSFFNCICSRVSQILELQLCKCLAYMLYDFVAMRIMFWHEHPIIPVIKEHRTLAKLLNCTLGSICSLARLSAKTHKHTLHGHWLQTSTATGRLSIEEPNLQCVEHTVVIKINRDKNGGEVDADCNEINARDYFIPTQDNWLLLTADYSQIELRLMAHFSKDSSLIELLSKPHGDVFTMIAARWTERPEVSVGIQERDQTKRLVYGILYGMGANTLAEELGCSPADATEKIQSFKSSFPGVASWLHEVVAFCREKGYVKTLKGRKRFLSKIKFGNSKEKSKAERQAVNSMCQGSAADIIKIAMITIYSVIAGVDLPGSPSSLTKRFNMLKGRCGILLQVHDELVLEVDPSVLKEAASLLRMSMENAALLLVPLHVKLKVGKKWGSMEPFQEDQVQDTALPPDS</sequence>
<evidence type="ECO:0000313" key="6">
    <source>
        <dbReference type="EMBL" id="GMN39906.1"/>
    </source>
</evidence>
<dbReference type="Pfam" id="PF25453">
    <property type="entry name" value="DUF7898"/>
    <property type="match status" value="1"/>
</dbReference>
<evidence type="ECO:0000256" key="3">
    <source>
        <dbReference type="SAM" id="MobiDB-lite"/>
    </source>
</evidence>
<dbReference type="EMBL" id="BTGU01000010">
    <property type="protein sequence ID" value="GMN39906.1"/>
    <property type="molecule type" value="Genomic_DNA"/>
</dbReference>
<organism evidence="6 7">
    <name type="scientific">Ficus carica</name>
    <name type="common">Common fig</name>
    <dbReference type="NCBI Taxonomy" id="3494"/>
    <lineage>
        <taxon>Eukaryota</taxon>
        <taxon>Viridiplantae</taxon>
        <taxon>Streptophyta</taxon>
        <taxon>Embryophyta</taxon>
        <taxon>Tracheophyta</taxon>
        <taxon>Spermatophyta</taxon>
        <taxon>Magnoliopsida</taxon>
        <taxon>eudicotyledons</taxon>
        <taxon>Gunneridae</taxon>
        <taxon>Pentapetalae</taxon>
        <taxon>rosids</taxon>
        <taxon>fabids</taxon>
        <taxon>Rosales</taxon>
        <taxon>Moraceae</taxon>
        <taxon>Ficeae</taxon>
        <taxon>Ficus</taxon>
    </lineage>
</organism>
<keyword evidence="2" id="KW-0067">ATP-binding</keyword>
<dbReference type="FunFam" id="1.10.3380.20:FF:000003">
    <property type="entry name" value="Helicase and polymerase-containing protein TEBICHI"/>
    <property type="match status" value="1"/>
</dbReference>
<dbReference type="SMART" id="SM00482">
    <property type="entry name" value="POLAc"/>
    <property type="match status" value="1"/>
</dbReference>
<dbReference type="FunFam" id="3.40.50.300:FF:001000">
    <property type="entry name" value="Helicase and polymerase-containing protein TEBICHI"/>
    <property type="match status" value="1"/>
</dbReference>
<evidence type="ECO:0000256" key="1">
    <source>
        <dbReference type="ARBA" id="ARBA00022741"/>
    </source>
</evidence>
<evidence type="ECO:0000259" key="5">
    <source>
        <dbReference type="PROSITE" id="PS51194"/>
    </source>
</evidence>
<dbReference type="PRINTS" id="PR00868">
    <property type="entry name" value="DNAPOLI"/>
</dbReference>
<dbReference type="Gene3D" id="3.30.420.10">
    <property type="entry name" value="Ribonuclease H-like superfamily/Ribonuclease H"/>
    <property type="match status" value="1"/>
</dbReference>
<dbReference type="SUPFAM" id="SSF56672">
    <property type="entry name" value="DNA/RNA polymerases"/>
    <property type="match status" value="1"/>
</dbReference>
<dbReference type="CDD" id="cd08638">
    <property type="entry name" value="DNA_pol_A_theta"/>
    <property type="match status" value="1"/>
</dbReference>
<keyword evidence="7" id="KW-1185">Reference proteome</keyword>
<dbReference type="Proteomes" id="UP001187192">
    <property type="component" value="Unassembled WGS sequence"/>
</dbReference>
<dbReference type="InterPro" id="IPR036397">
    <property type="entry name" value="RNaseH_sf"/>
</dbReference>
<feature type="domain" description="Helicase ATP-binding" evidence="4">
    <location>
        <begin position="499"/>
        <end position="691"/>
    </location>
</feature>
<dbReference type="Pfam" id="PF00270">
    <property type="entry name" value="DEAD"/>
    <property type="match status" value="1"/>
</dbReference>
<dbReference type="SUPFAM" id="SSF158702">
    <property type="entry name" value="Sec63 N-terminal domain-like"/>
    <property type="match status" value="1"/>
</dbReference>
<dbReference type="GO" id="GO:0005524">
    <property type="term" value="F:ATP binding"/>
    <property type="evidence" value="ECO:0007669"/>
    <property type="project" value="UniProtKB-KW"/>
</dbReference>
<proteinExistence type="predicted"/>
<dbReference type="InterPro" id="IPR001098">
    <property type="entry name" value="DNA-dir_DNA_pol_A_palm_dom"/>
</dbReference>
<accession>A0AA88AGB9</accession>
<evidence type="ECO:0000313" key="7">
    <source>
        <dbReference type="Proteomes" id="UP001187192"/>
    </source>
</evidence>
<reference evidence="6" key="1">
    <citation type="submission" date="2023-07" db="EMBL/GenBank/DDBJ databases">
        <title>draft genome sequence of fig (Ficus carica).</title>
        <authorList>
            <person name="Takahashi T."/>
            <person name="Nishimura K."/>
        </authorList>
    </citation>
    <scope>NUCLEOTIDE SEQUENCE</scope>
</reference>